<feature type="domain" description="OLD protein-like TOPRIM" evidence="2">
    <location>
        <begin position="395"/>
        <end position="458"/>
    </location>
</feature>
<evidence type="ECO:0000259" key="1">
    <source>
        <dbReference type="Pfam" id="PF13175"/>
    </source>
</evidence>
<accession>A0A543G1Z3</accession>
<keyword evidence="3" id="KW-0255">Endonuclease</keyword>
<dbReference type="Pfam" id="PF13175">
    <property type="entry name" value="AAA_15"/>
    <property type="match status" value="1"/>
</dbReference>
<organism evidence="3 4">
    <name type="scientific">Flavobacterium branchiophilum</name>
    <dbReference type="NCBI Taxonomy" id="55197"/>
    <lineage>
        <taxon>Bacteria</taxon>
        <taxon>Pseudomonadati</taxon>
        <taxon>Bacteroidota</taxon>
        <taxon>Flavobacteriia</taxon>
        <taxon>Flavobacteriales</taxon>
        <taxon>Flavobacteriaceae</taxon>
        <taxon>Flavobacterium</taxon>
    </lineage>
</organism>
<dbReference type="Gene3D" id="3.40.50.300">
    <property type="entry name" value="P-loop containing nucleotide triphosphate hydrolases"/>
    <property type="match status" value="1"/>
</dbReference>
<dbReference type="Proteomes" id="UP000320773">
    <property type="component" value="Unassembled WGS sequence"/>
</dbReference>
<proteinExistence type="predicted"/>
<keyword evidence="3" id="KW-0378">Hydrolase</keyword>
<sequence>MNILIDKIRIKNFRVLKDIEVNLKPITILVGANNAGKTTLLRALNSVLGISRNQINQDDLFIDKDGKQASKEIIIDIRIVSIDENGNRVNDFDNKWSSKLGGTDKTFDTNGEFFAFRTIYNFGIEDTPTTSFSQFANWENEQLSVNEFKSINQIRNNIKMYFIDAQRDILEDSKQRTSFFGKLVSNLDYGENIENLKSQIETLNKSAIENSEVLKHLKEELKQLNLTTQTKGEGVTLNPFPKKISDLHKGMKVYFQDNNSDAFSMENHGMGTRSWASIITAGAFTSWQTKQIDEKIENGKETDLLFPIFALEEPEAHLHPNAQRTLYKQLKNFKGQKIVSTHSPYIAGQADLEELRHFYKDGDASVVSEIDLSILDSKEIVRIQENIQNSNGDVLFSNIVVMSEGKTETVLLPIFANTYFKTSSFVLGIDFVATGKHYPLLTLLRFLKTKWFIFSDYDKPDVKSDLKNVLLKNHISDFNNVIKLNEEDTQKDIEEYLYDEGYVNELKEAIKQLKTPEYKNEIHKVAKQKELEENYNKIDLYSKEDVLNEIRNWKVKAARIYVKEIIKREDNLCIPPKTRELFDKIAASLNLKPNTNE</sequence>
<dbReference type="PANTHER" id="PTHR43581">
    <property type="entry name" value="ATP/GTP PHOSPHATASE"/>
    <property type="match status" value="1"/>
</dbReference>
<dbReference type="InterPro" id="IPR041685">
    <property type="entry name" value="AAA_GajA/Old/RecF-like"/>
</dbReference>
<dbReference type="RefSeq" id="WP_089081186.1">
    <property type="nucleotide sequence ID" value="NZ_VFPJ01000001.1"/>
</dbReference>
<comment type="caution">
    <text evidence="3">The sequence shown here is derived from an EMBL/GenBank/DDBJ whole genome shotgun (WGS) entry which is preliminary data.</text>
</comment>
<dbReference type="SUPFAM" id="SSF52540">
    <property type="entry name" value="P-loop containing nucleoside triphosphate hydrolases"/>
    <property type="match status" value="1"/>
</dbReference>
<dbReference type="EMBL" id="VFPJ01000001">
    <property type="protein sequence ID" value="TQM40087.1"/>
    <property type="molecule type" value="Genomic_DNA"/>
</dbReference>
<dbReference type="PANTHER" id="PTHR43581:SF4">
    <property type="entry name" value="ATP_GTP PHOSPHATASE"/>
    <property type="match status" value="1"/>
</dbReference>
<dbReference type="InterPro" id="IPR034139">
    <property type="entry name" value="TOPRIM_OLD"/>
</dbReference>
<dbReference type="InterPro" id="IPR051396">
    <property type="entry name" value="Bact_Antivir_Def_Nuclease"/>
</dbReference>
<dbReference type="InterPro" id="IPR027417">
    <property type="entry name" value="P-loop_NTPase"/>
</dbReference>
<evidence type="ECO:0000313" key="4">
    <source>
        <dbReference type="Proteomes" id="UP000320773"/>
    </source>
</evidence>
<evidence type="ECO:0000313" key="3">
    <source>
        <dbReference type="EMBL" id="TQM40087.1"/>
    </source>
</evidence>
<dbReference type="CDD" id="cd00267">
    <property type="entry name" value="ABC_ATPase"/>
    <property type="match status" value="1"/>
</dbReference>
<name>A0A543G1Z3_9FLAO</name>
<feature type="domain" description="Endonuclease GajA/Old nuclease/RecF-like AAA" evidence="1">
    <location>
        <begin position="5"/>
        <end position="347"/>
    </location>
</feature>
<dbReference type="AlphaFoldDB" id="A0A543G1Z3"/>
<gene>
    <name evidence="3" type="ORF">BC670_0950</name>
</gene>
<reference evidence="3 4" key="1">
    <citation type="submission" date="2019-06" db="EMBL/GenBank/DDBJ databases">
        <title>Genomic Encyclopedia of Archaeal and Bacterial Type Strains, Phase II (KMG-II): from individual species to whole genera.</title>
        <authorList>
            <person name="Goeker M."/>
        </authorList>
    </citation>
    <scope>NUCLEOTIDE SEQUENCE [LARGE SCALE GENOMIC DNA]</scope>
    <source>
        <strain evidence="3 4">DSM 24789</strain>
    </source>
</reference>
<evidence type="ECO:0000259" key="2">
    <source>
        <dbReference type="Pfam" id="PF20469"/>
    </source>
</evidence>
<dbReference type="Pfam" id="PF20469">
    <property type="entry name" value="OLD-like_TOPRIM"/>
    <property type="match status" value="1"/>
</dbReference>
<protein>
    <submittedName>
        <fullName evidence="3">Putative ATP-dependent endonuclease of OLD family</fullName>
    </submittedName>
</protein>
<keyword evidence="3" id="KW-0540">Nuclease</keyword>
<dbReference type="GO" id="GO:0004519">
    <property type="term" value="F:endonuclease activity"/>
    <property type="evidence" value="ECO:0007669"/>
    <property type="project" value="UniProtKB-KW"/>
</dbReference>